<evidence type="ECO:0000256" key="2">
    <source>
        <dbReference type="ARBA" id="ARBA00022622"/>
    </source>
</evidence>
<keyword evidence="9" id="KW-1185">Reference proteome</keyword>
<organism evidence="8 9">
    <name type="scientific">Hibiscus sabdariffa</name>
    <name type="common">roselle</name>
    <dbReference type="NCBI Taxonomy" id="183260"/>
    <lineage>
        <taxon>Eukaryota</taxon>
        <taxon>Viridiplantae</taxon>
        <taxon>Streptophyta</taxon>
        <taxon>Embryophyta</taxon>
        <taxon>Tracheophyta</taxon>
        <taxon>Spermatophyta</taxon>
        <taxon>Magnoliopsida</taxon>
        <taxon>eudicotyledons</taxon>
        <taxon>Gunneridae</taxon>
        <taxon>Pentapetalae</taxon>
        <taxon>rosids</taxon>
        <taxon>malvids</taxon>
        <taxon>Malvales</taxon>
        <taxon>Malvaceae</taxon>
        <taxon>Malvoideae</taxon>
        <taxon>Hibiscus</taxon>
    </lineage>
</organism>
<evidence type="ECO:0000256" key="4">
    <source>
        <dbReference type="SAM" id="MobiDB-lite"/>
    </source>
</evidence>
<dbReference type="Proteomes" id="UP001396334">
    <property type="component" value="Unassembled WGS sequence"/>
</dbReference>
<feature type="domain" description="X8" evidence="7">
    <location>
        <begin position="20"/>
        <end position="105"/>
    </location>
</feature>
<dbReference type="Gene3D" id="1.20.58.1040">
    <property type="match status" value="1"/>
</dbReference>
<dbReference type="PANTHER" id="PTHR31044">
    <property type="entry name" value="BETA-1,3 GLUCANASE"/>
    <property type="match status" value="1"/>
</dbReference>
<feature type="chain" id="PRO_5046734425" description="X8 domain-containing protein" evidence="6">
    <location>
        <begin position="20"/>
        <end position="221"/>
    </location>
</feature>
<evidence type="ECO:0000256" key="5">
    <source>
        <dbReference type="SAM" id="Phobius"/>
    </source>
</evidence>
<dbReference type="Pfam" id="PF07983">
    <property type="entry name" value="X8"/>
    <property type="match status" value="1"/>
</dbReference>
<feature type="region of interest" description="Disordered" evidence="4">
    <location>
        <begin position="117"/>
        <end position="180"/>
    </location>
</feature>
<evidence type="ECO:0000313" key="9">
    <source>
        <dbReference type="Proteomes" id="UP001396334"/>
    </source>
</evidence>
<keyword evidence="2" id="KW-0325">Glycoprotein</keyword>
<reference evidence="8 9" key="1">
    <citation type="journal article" date="2024" name="G3 (Bethesda)">
        <title>Genome assembly of Hibiscus sabdariffa L. provides insights into metabolisms of medicinal natural products.</title>
        <authorList>
            <person name="Kim T."/>
        </authorList>
    </citation>
    <scope>NUCLEOTIDE SEQUENCE [LARGE SCALE GENOMIC DNA]</scope>
    <source>
        <strain evidence="8">TK-2024</strain>
        <tissue evidence="8">Old leaves</tissue>
    </source>
</reference>
<evidence type="ECO:0000259" key="7">
    <source>
        <dbReference type="SMART" id="SM00768"/>
    </source>
</evidence>
<keyword evidence="5" id="KW-1133">Transmembrane helix</keyword>
<comment type="caution">
    <text evidence="8">The sequence shown here is derived from an EMBL/GenBank/DDBJ whole genome shotgun (WGS) entry which is preliminary data.</text>
</comment>
<evidence type="ECO:0000256" key="1">
    <source>
        <dbReference type="ARBA" id="ARBA00004609"/>
    </source>
</evidence>
<sequence length="221" mass="22823">MLLLLYLMVFLALTDHSSAIYCVCKDGVSEQMLQKTLDYACGAGADCSPIAQNGPCYNPNTVKDHCNYAVNSYFQKKGQAQGTCDFSGTAAIASNPPPNLPSCSFPSMYGLFGSSPTPTTGTPTTLTTGTPLITPTMGTPTTPTTGTTTGIPSTTSTTGTNTGTSTGNTVFGDSTTPLGPSVTTTGITDPNHAVSLLASTTTNIIFTFAITLWILVGCSWI</sequence>
<feature type="compositionally biased region" description="Low complexity" evidence="4">
    <location>
        <begin position="117"/>
        <end position="169"/>
    </location>
</feature>
<dbReference type="EMBL" id="JBBPBN010000007">
    <property type="protein sequence ID" value="KAK9034224.1"/>
    <property type="molecule type" value="Genomic_DNA"/>
</dbReference>
<feature type="transmembrane region" description="Helical" evidence="5">
    <location>
        <begin position="193"/>
        <end position="216"/>
    </location>
</feature>
<evidence type="ECO:0000256" key="3">
    <source>
        <dbReference type="ARBA" id="ARBA00022729"/>
    </source>
</evidence>
<evidence type="ECO:0000313" key="8">
    <source>
        <dbReference type="EMBL" id="KAK9034224.1"/>
    </source>
</evidence>
<feature type="compositionally biased region" description="Polar residues" evidence="4">
    <location>
        <begin position="171"/>
        <end position="180"/>
    </location>
</feature>
<feature type="signal peptide" evidence="6">
    <location>
        <begin position="1"/>
        <end position="19"/>
    </location>
</feature>
<keyword evidence="5" id="KW-0812">Transmembrane</keyword>
<comment type="subcellular location">
    <subcellularLocation>
        <location evidence="1">Cell membrane</location>
        <topology evidence="1">Lipid-anchor</topology>
        <topology evidence="1">GPI-anchor</topology>
    </subcellularLocation>
</comment>
<protein>
    <recommendedName>
        <fullName evidence="7">X8 domain-containing protein</fullName>
    </recommendedName>
</protein>
<name>A0ABR2TAK5_9ROSI</name>
<accession>A0ABR2TAK5</accession>
<keyword evidence="3 6" id="KW-0732">Signal</keyword>
<keyword evidence="5" id="KW-0472">Membrane</keyword>
<keyword evidence="2" id="KW-0449">Lipoprotein</keyword>
<dbReference type="PANTHER" id="PTHR31044:SF144">
    <property type="entry name" value="X8 DOMAIN-CONTAINING PROTEIN"/>
    <property type="match status" value="1"/>
</dbReference>
<proteinExistence type="predicted"/>
<gene>
    <name evidence="8" type="ORF">V6N11_050397</name>
</gene>
<evidence type="ECO:0000256" key="6">
    <source>
        <dbReference type="SAM" id="SignalP"/>
    </source>
</evidence>
<dbReference type="InterPro" id="IPR044788">
    <property type="entry name" value="X8_dom_prot"/>
</dbReference>
<dbReference type="SMART" id="SM00768">
    <property type="entry name" value="X8"/>
    <property type="match status" value="1"/>
</dbReference>
<keyword evidence="2" id="KW-0336">GPI-anchor</keyword>
<dbReference type="InterPro" id="IPR012946">
    <property type="entry name" value="X8"/>
</dbReference>